<gene>
    <name evidence="1" type="ORF">PVAP13_7NG441966</name>
</gene>
<organism evidence="1 2">
    <name type="scientific">Panicum virgatum</name>
    <name type="common">Blackwell switchgrass</name>
    <dbReference type="NCBI Taxonomy" id="38727"/>
    <lineage>
        <taxon>Eukaryota</taxon>
        <taxon>Viridiplantae</taxon>
        <taxon>Streptophyta</taxon>
        <taxon>Embryophyta</taxon>
        <taxon>Tracheophyta</taxon>
        <taxon>Spermatophyta</taxon>
        <taxon>Magnoliopsida</taxon>
        <taxon>Liliopsida</taxon>
        <taxon>Poales</taxon>
        <taxon>Poaceae</taxon>
        <taxon>PACMAD clade</taxon>
        <taxon>Panicoideae</taxon>
        <taxon>Panicodae</taxon>
        <taxon>Paniceae</taxon>
        <taxon>Panicinae</taxon>
        <taxon>Panicum</taxon>
        <taxon>Panicum sect. Hiantes</taxon>
    </lineage>
</organism>
<keyword evidence="2" id="KW-1185">Reference proteome</keyword>
<evidence type="ECO:0000313" key="1">
    <source>
        <dbReference type="EMBL" id="KAG2569816.1"/>
    </source>
</evidence>
<comment type="caution">
    <text evidence="1">The sequence shown here is derived from an EMBL/GenBank/DDBJ whole genome shotgun (WGS) entry which is preliminary data.</text>
</comment>
<dbReference type="Proteomes" id="UP000823388">
    <property type="component" value="Chromosome 7N"/>
</dbReference>
<proteinExistence type="predicted"/>
<dbReference type="AlphaFoldDB" id="A0A8T0QGG6"/>
<sequence>MRIIDAVAARWRQLVAEVDLGGEYLAVCLQHLQASWKEAPHVQPHEMAGGEEALGVHLQEWVQLRTCAAMAADRATVTCCSCCSPSSIRSDIDDGQSDRHK</sequence>
<protein>
    <submittedName>
        <fullName evidence="1">Uncharacterized protein</fullName>
    </submittedName>
</protein>
<evidence type="ECO:0000313" key="2">
    <source>
        <dbReference type="Proteomes" id="UP000823388"/>
    </source>
</evidence>
<reference evidence="1" key="1">
    <citation type="submission" date="2020-05" db="EMBL/GenBank/DDBJ databases">
        <title>WGS assembly of Panicum virgatum.</title>
        <authorList>
            <person name="Lovell J.T."/>
            <person name="Jenkins J."/>
            <person name="Shu S."/>
            <person name="Juenger T.E."/>
            <person name="Schmutz J."/>
        </authorList>
    </citation>
    <scope>NUCLEOTIDE SEQUENCE</scope>
    <source>
        <strain evidence="1">AP13</strain>
    </source>
</reference>
<accession>A0A8T0QGG6</accession>
<name>A0A8T0QGG6_PANVG</name>
<dbReference type="EMBL" id="CM029050">
    <property type="protein sequence ID" value="KAG2569816.1"/>
    <property type="molecule type" value="Genomic_DNA"/>
</dbReference>